<gene>
    <name evidence="1" type="ORF">SAMN06264855_10464</name>
</gene>
<organism evidence="1 2">
    <name type="scientific">Halorubrum vacuolatum</name>
    <name type="common">Natronobacterium vacuolatum</name>
    <dbReference type="NCBI Taxonomy" id="63740"/>
    <lineage>
        <taxon>Archaea</taxon>
        <taxon>Methanobacteriati</taxon>
        <taxon>Methanobacteriota</taxon>
        <taxon>Stenosarchaea group</taxon>
        <taxon>Halobacteria</taxon>
        <taxon>Halobacteriales</taxon>
        <taxon>Haloferacaceae</taxon>
        <taxon>Halorubrum</taxon>
    </lineage>
</organism>
<dbReference type="RefSeq" id="WP_089384117.1">
    <property type="nucleotide sequence ID" value="NZ_FZNQ01000004.1"/>
</dbReference>
<proteinExistence type="predicted"/>
<protein>
    <submittedName>
        <fullName evidence="1">Uncharacterized protein</fullName>
    </submittedName>
</protein>
<keyword evidence="2" id="KW-1185">Reference proteome</keyword>
<dbReference type="OrthoDB" id="383150at2157"/>
<accession>A0A238VV06</accession>
<dbReference type="AlphaFoldDB" id="A0A238VV06"/>
<name>A0A238VV06_HALVU</name>
<sequence length="80" mass="8897">MSPWERRYVGELIDALERHDRIPPAVATEARLAVDEDRYRDALDTVLAVAFEDTPPTGIDLDGDTYGYTDGTCRPVAGEE</sequence>
<dbReference type="EMBL" id="FZNQ01000004">
    <property type="protein sequence ID" value="SNR37653.1"/>
    <property type="molecule type" value="Genomic_DNA"/>
</dbReference>
<dbReference type="Proteomes" id="UP000198397">
    <property type="component" value="Unassembled WGS sequence"/>
</dbReference>
<evidence type="ECO:0000313" key="2">
    <source>
        <dbReference type="Proteomes" id="UP000198397"/>
    </source>
</evidence>
<evidence type="ECO:0000313" key="1">
    <source>
        <dbReference type="EMBL" id="SNR37653.1"/>
    </source>
</evidence>
<reference evidence="1 2" key="1">
    <citation type="submission" date="2017-06" db="EMBL/GenBank/DDBJ databases">
        <authorList>
            <person name="Kim H.J."/>
            <person name="Triplett B.A."/>
        </authorList>
    </citation>
    <scope>NUCLEOTIDE SEQUENCE [LARGE SCALE GENOMIC DNA]</scope>
    <source>
        <strain evidence="1 2">DSM 8800</strain>
    </source>
</reference>